<name>A0AAJ7ELQ1_PAPXU</name>
<organism evidence="2">
    <name type="scientific">Papilio xuthus</name>
    <name type="common">Asian swallowtail butterfly</name>
    <dbReference type="NCBI Taxonomy" id="66420"/>
    <lineage>
        <taxon>Eukaryota</taxon>
        <taxon>Metazoa</taxon>
        <taxon>Ecdysozoa</taxon>
        <taxon>Arthropoda</taxon>
        <taxon>Hexapoda</taxon>
        <taxon>Insecta</taxon>
        <taxon>Pterygota</taxon>
        <taxon>Neoptera</taxon>
        <taxon>Endopterygota</taxon>
        <taxon>Lepidoptera</taxon>
        <taxon>Glossata</taxon>
        <taxon>Ditrysia</taxon>
        <taxon>Papilionoidea</taxon>
        <taxon>Papilionidae</taxon>
        <taxon>Papilioninae</taxon>
        <taxon>Papilio</taxon>
    </lineage>
</organism>
<evidence type="ECO:0000256" key="1">
    <source>
        <dbReference type="SAM" id="MobiDB-lite"/>
    </source>
</evidence>
<dbReference type="PANTHER" id="PTHR47331">
    <property type="entry name" value="PHD-TYPE DOMAIN-CONTAINING PROTEIN"/>
    <property type="match status" value="1"/>
</dbReference>
<sequence>MDRLLKCQEDLKSRIVKNKTNFGKQSKDRITLSNVETRLDNLEECWTSFKEGHQRIIFESEGTEFESSDYYKSDRFEEVEEIYIEFKSKLKGALANLRATTLTTQSSKSEAKVAYVRLPKIDIPTFSGKRHHTLLHPKSIPRSDNSSPGQPIGSDVVASEAASSSAGESTRAMTCFAKANQGSQASFISESAVQLLGLKRHPIKTVVSGLGGDPQASLSCRFMVSMKIQSRHDPSFVISIKAYVMNKVTSLLPDRKIVVPMLPSLSCEVLADPSFGIPNKIDVLLGAEVYSQILLQGLIRGPPGYPLAQNTKFGWILSGEVEEAGAQLETCHNVVVSLHSAHSDESELLRKFWELESDQYDIEKKYLTEEEQLCEKLFAETTRRDESGRYVVSLPFRTPDPKCKYGHSKQIAQKRFLILEKRFLRDPDMKKEYVKVIKEYLDLGHMEKVEDKEKTDAVYLPHHAVVRNDKITTKVRVVFDASCTGTNGASLNQDLLVGPTLQLELRHILMNWRQFPICLVADIIKMYRQVKVSETDVDFQRILWRQNPEDELQHFRLLRVTFGTSSAPYLAVKSLQQIAHDEGADFPLASNRVLKDFYVDDLMTGCQNVEEGIKIYHEMKNLLGRGGFELQRWSTNNSELLDHIQEDHRQATGGHLELKTDTVSKILGLTWNRSSDEFEYTVNLPPLETPVTKRRVISDIAKLFDPLGWIAPAIITAKVFIQRLWLSGIDWDQELPSSLMKDWLKYREELNHLIQMWKQGPEFLKQKNIDYKREIADTTIEERKLKCYTTTSTTAES</sequence>
<gene>
    <name evidence="2" type="primary">LOC106128591</name>
</gene>
<dbReference type="Proteomes" id="UP000694872">
    <property type="component" value="Unplaced"/>
</dbReference>
<dbReference type="InterPro" id="IPR043502">
    <property type="entry name" value="DNA/RNA_pol_sf"/>
</dbReference>
<dbReference type="RefSeq" id="XP_013182507.1">
    <property type="nucleotide sequence ID" value="XM_013327053.1"/>
</dbReference>
<feature type="non-terminal residue" evidence="2">
    <location>
        <position position="797"/>
    </location>
</feature>
<feature type="region of interest" description="Disordered" evidence="1">
    <location>
        <begin position="135"/>
        <end position="163"/>
    </location>
</feature>
<evidence type="ECO:0000313" key="2">
    <source>
        <dbReference type="RefSeq" id="XP_013182507.1"/>
    </source>
</evidence>
<reference evidence="2" key="1">
    <citation type="submission" date="2025-08" db="UniProtKB">
        <authorList>
            <consortium name="RefSeq"/>
        </authorList>
    </citation>
    <scope>IDENTIFICATION</scope>
</reference>
<dbReference type="AlphaFoldDB" id="A0AAJ7ELQ1"/>
<proteinExistence type="predicted"/>
<accession>A0AAJ7ELQ1</accession>
<feature type="compositionally biased region" description="Low complexity" evidence="1">
    <location>
        <begin position="153"/>
        <end position="163"/>
    </location>
</feature>
<dbReference type="GO" id="GO:0071897">
    <property type="term" value="P:DNA biosynthetic process"/>
    <property type="evidence" value="ECO:0007669"/>
    <property type="project" value="UniProtKB-ARBA"/>
</dbReference>
<dbReference type="SUPFAM" id="SSF56672">
    <property type="entry name" value="DNA/RNA polymerases"/>
    <property type="match status" value="1"/>
</dbReference>
<dbReference type="GeneID" id="106128591"/>
<protein>
    <submittedName>
        <fullName evidence="2">Uncharacterized protein LOC106128591</fullName>
    </submittedName>
</protein>
<dbReference type="PANTHER" id="PTHR47331:SF1">
    <property type="entry name" value="GAG-LIKE PROTEIN"/>
    <property type="match status" value="1"/>
</dbReference>
<dbReference type="KEGG" id="pxu:106128591"/>
<dbReference type="Pfam" id="PF05380">
    <property type="entry name" value="Peptidase_A17"/>
    <property type="match status" value="1"/>
</dbReference>
<dbReference type="InterPro" id="IPR008042">
    <property type="entry name" value="Retrotrans_Pao"/>
</dbReference>